<reference evidence="2 3" key="1">
    <citation type="submission" date="2019-09" db="EMBL/GenBank/DDBJ databases">
        <title>Isolation and complete genome sequencing of Methylocystis species.</title>
        <authorList>
            <person name="Rumah B.L."/>
            <person name="Stead C.E."/>
            <person name="Stevens B.C."/>
            <person name="Minton N.P."/>
            <person name="Grosse-Honebrink A."/>
            <person name="Zhang Y."/>
        </authorList>
    </citation>
    <scope>NUCLEOTIDE SEQUENCE [LARGE SCALE GENOMIC DNA]</scope>
    <source>
        <strain evidence="2 3">BRCS2</strain>
    </source>
</reference>
<name>A0A6B8M2U1_9HYPH</name>
<sequence>MWDIWTRSLWAWPLATMDLWRRTLELPLGQPQKEGPQWTTPARLALEFGLLRLWDFSTGDAETPALIVSPYALHDAQIADLAPGHSLIDALLRGGCRRLFLVEWVSAGAATQFYGIDHLLAELNVAVDELEGRPDLIGLCQGGWLSLAYAVRFRDKIRRLVLAGAPVDIAAARSVLAEPVERTSDFAIDRLVDMGGGVIRGDDMAPLWPREKSEATRLADALQSSCDAPASQDAIDAFQRWDRRRLDLPAPYFRDVLEHLFRENLLAGGKFPALGKRIDPRTFSCPLFLLAGAEDVIAPPAQVFAVQNLVRGAVEAARAPCGHLALFMGRRTIENEWPRIAQWLLRKEEAVDAP</sequence>
<dbReference type="PANTHER" id="PTHR36837:SF2">
    <property type="entry name" value="POLY(3-HYDROXYALKANOATE) POLYMERASE SUBUNIT PHAC"/>
    <property type="match status" value="1"/>
</dbReference>
<protein>
    <submittedName>
        <fullName evidence="2">Alpha/beta fold hydrolase</fullName>
    </submittedName>
</protein>
<dbReference type="RefSeq" id="WP_016920478.1">
    <property type="nucleotide sequence ID" value="NZ_CP044331.1"/>
</dbReference>
<dbReference type="InterPro" id="IPR009656">
    <property type="entry name" value="PHB_depo_C"/>
</dbReference>
<dbReference type="InterPro" id="IPR051321">
    <property type="entry name" value="PHA/PHB_synthase"/>
</dbReference>
<keyword evidence="3" id="KW-1185">Reference proteome</keyword>
<evidence type="ECO:0000259" key="1">
    <source>
        <dbReference type="Pfam" id="PF06850"/>
    </source>
</evidence>
<feature type="domain" description="PHB de-polymerase C-terminal" evidence="1">
    <location>
        <begin position="244"/>
        <end position="344"/>
    </location>
</feature>
<dbReference type="InterPro" id="IPR029058">
    <property type="entry name" value="AB_hydrolase_fold"/>
</dbReference>
<dbReference type="Proteomes" id="UP000422569">
    <property type="component" value="Chromosome"/>
</dbReference>
<dbReference type="Gene3D" id="3.40.50.1820">
    <property type="entry name" value="alpha/beta hydrolase"/>
    <property type="match status" value="1"/>
</dbReference>
<dbReference type="SUPFAM" id="SSF53474">
    <property type="entry name" value="alpha/beta-Hydrolases"/>
    <property type="match status" value="1"/>
</dbReference>
<dbReference type="KEGG" id="mpar:F7D14_03740"/>
<dbReference type="AlphaFoldDB" id="A0A6B8M2U1"/>
<dbReference type="PANTHER" id="PTHR36837">
    <property type="entry name" value="POLY(3-HYDROXYALKANOATE) POLYMERASE SUBUNIT PHAC"/>
    <property type="match status" value="1"/>
</dbReference>
<dbReference type="EMBL" id="CP044331">
    <property type="protein sequence ID" value="QGM96678.1"/>
    <property type="molecule type" value="Genomic_DNA"/>
</dbReference>
<gene>
    <name evidence="2" type="ORF">F7D14_03740</name>
</gene>
<evidence type="ECO:0000313" key="3">
    <source>
        <dbReference type="Proteomes" id="UP000422569"/>
    </source>
</evidence>
<evidence type="ECO:0000313" key="2">
    <source>
        <dbReference type="EMBL" id="QGM96678.1"/>
    </source>
</evidence>
<dbReference type="Pfam" id="PF06850">
    <property type="entry name" value="PHB_depo_C"/>
    <property type="match status" value="1"/>
</dbReference>
<organism evidence="2 3">
    <name type="scientific">Methylocystis parvus</name>
    <dbReference type="NCBI Taxonomy" id="134"/>
    <lineage>
        <taxon>Bacteria</taxon>
        <taxon>Pseudomonadati</taxon>
        <taxon>Pseudomonadota</taxon>
        <taxon>Alphaproteobacteria</taxon>
        <taxon>Hyphomicrobiales</taxon>
        <taxon>Methylocystaceae</taxon>
        <taxon>Methylocystis</taxon>
    </lineage>
</organism>
<accession>A0A6B8M2U1</accession>
<proteinExistence type="predicted"/>
<keyword evidence="2" id="KW-0378">Hydrolase</keyword>
<dbReference type="GO" id="GO:0016787">
    <property type="term" value="F:hydrolase activity"/>
    <property type="evidence" value="ECO:0007669"/>
    <property type="project" value="UniProtKB-KW"/>
</dbReference>